<reference evidence="1" key="1">
    <citation type="submission" date="2020-05" db="EMBL/GenBank/DDBJ databases">
        <authorList>
            <person name="Rincon C."/>
            <person name="Sanders R I."/>
            <person name="Robbins C."/>
            <person name="Chaturvedi A."/>
        </authorList>
    </citation>
    <scope>NUCLEOTIDE SEQUENCE</scope>
    <source>
        <strain evidence="1">CHB12</strain>
    </source>
</reference>
<dbReference type="EMBL" id="CAGKOT010000001">
    <property type="protein sequence ID" value="CAB5304543.1"/>
    <property type="molecule type" value="Genomic_DNA"/>
</dbReference>
<sequence length="106" mass="12740">MFKYLKFSIKNNDILEFNKLLIICQNLIGLIIHDASIEGLNWGKLFEILTNSSPNNLYKFKFEFNYYVIKLETFKLFFNNWKGRNPMLLHFPLDGYKSEYFDLIIL</sequence>
<dbReference type="AlphaFoldDB" id="A0A916DX70"/>
<organism evidence="1 2">
    <name type="scientific">Rhizophagus irregularis</name>
    <dbReference type="NCBI Taxonomy" id="588596"/>
    <lineage>
        <taxon>Eukaryota</taxon>
        <taxon>Fungi</taxon>
        <taxon>Fungi incertae sedis</taxon>
        <taxon>Mucoromycota</taxon>
        <taxon>Glomeromycotina</taxon>
        <taxon>Glomeromycetes</taxon>
        <taxon>Glomerales</taxon>
        <taxon>Glomeraceae</taxon>
        <taxon>Rhizophagus</taxon>
    </lineage>
</organism>
<proteinExistence type="predicted"/>
<dbReference type="Proteomes" id="UP000684084">
    <property type="component" value="Unassembled WGS sequence"/>
</dbReference>
<evidence type="ECO:0000313" key="2">
    <source>
        <dbReference type="Proteomes" id="UP000684084"/>
    </source>
</evidence>
<name>A0A916DX70_9GLOM</name>
<accession>A0A916DX70</accession>
<comment type="caution">
    <text evidence="1">The sequence shown here is derived from an EMBL/GenBank/DDBJ whole genome shotgun (WGS) entry which is preliminary data.</text>
</comment>
<gene>
    <name evidence="1" type="ORF">CHRIB12_LOCUS1125</name>
</gene>
<protein>
    <submittedName>
        <fullName evidence="1">Uncharacterized protein</fullName>
    </submittedName>
</protein>
<evidence type="ECO:0000313" key="1">
    <source>
        <dbReference type="EMBL" id="CAB5304543.1"/>
    </source>
</evidence>
<dbReference type="OrthoDB" id="10334274at2759"/>